<feature type="transmembrane region" description="Helical" evidence="1">
    <location>
        <begin position="128"/>
        <end position="149"/>
    </location>
</feature>
<evidence type="ECO:0000313" key="3">
    <source>
        <dbReference type="Proteomes" id="UP000295341"/>
    </source>
</evidence>
<sequence length="378" mass="39355">MNSLMNLLPLLATLAALLSGPLLYGLARPRPALLAFLDGFVLVSIAGLVLLEVVPGAFGDGGPWSFAFLALGAIGPSLVEHGLQHARREAHLATLALAVLGLLLHSLADGAALTPAQGLHEGHGHAREALAIAIVVHSVPVGLMVWWVMAPVFGRTLPAATIAMMCAGTVAGYLFGLELNSVLGARAFAWFEALVAGSILHVVFGRPHLDEQSDHRDPQPPFEGLGNLAALLGLIALARLDPHAGTLQGVGAAMVLLVVAIAPALLLGYAVAGLVTALRTPPDARPSRWTRAWQMAVIGAVDASAARLLALLLCLAALDMVLSSHGVQLSAYWIGMGTIPVWPAIVLALLYLGSLLRRGGRRWLSSVVGANAHEAHVH</sequence>
<name>A0A4R7PBF6_9GAMM</name>
<feature type="transmembrane region" description="Helical" evidence="1">
    <location>
        <begin position="156"/>
        <end position="175"/>
    </location>
</feature>
<keyword evidence="1" id="KW-0472">Membrane</keyword>
<dbReference type="EMBL" id="SOBT01000008">
    <property type="protein sequence ID" value="TDU31413.1"/>
    <property type="molecule type" value="Genomic_DNA"/>
</dbReference>
<keyword evidence="1" id="KW-0812">Transmembrane</keyword>
<feature type="transmembrane region" description="Helical" evidence="1">
    <location>
        <begin position="90"/>
        <end position="108"/>
    </location>
</feature>
<feature type="transmembrane region" description="Helical" evidence="1">
    <location>
        <begin position="6"/>
        <end position="26"/>
    </location>
</feature>
<protein>
    <recommendedName>
        <fullName evidence="4">ZIP family zinc transporter</fullName>
    </recommendedName>
</protein>
<evidence type="ECO:0008006" key="4">
    <source>
        <dbReference type="Google" id="ProtNLM"/>
    </source>
</evidence>
<dbReference type="Proteomes" id="UP000295341">
    <property type="component" value="Unassembled WGS sequence"/>
</dbReference>
<reference evidence="2 3" key="1">
    <citation type="submission" date="2019-03" db="EMBL/GenBank/DDBJ databases">
        <title>Genomic Encyclopedia of Type Strains, Phase IV (KMG-IV): sequencing the most valuable type-strain genomes for metagenomic binning, comparative biology and taxonomic classification.</title>
        <authorList>
            <person name="Goeker M."/>
        </authorList>
    </citation>
    <scope>NUCLEOTIDE SEQUENCE [LARGE SCALE GENOMIC DNA]</scope>
    <source>
        <strain evidence="2 3">DSM 26377</strain>
    </source>
</reference>
<gene>
    <name evidence="2" type="ORF">DFR24_0781</name>
</gene>
<comment type="caution">
    <text evidence="2">The sequence shown here is derived from an EMBL/GenBank/DDBJ whole genome shotgun (WGS) entry which is preliminary data.</text>
</comment>
<evidence type="ECO:0000256" key="1">
    <source>
        <dbReference type="SAM" id="Phobius"/>
    </source>
</evidence>
<feature type="transmembrane region" description="Helical" evidence="1">
    <location>
        <begin position="64"/>
        <end position="83"/>
    </location>
</feature>
<feature type="transmembrane region" description="Helical" evidence="1">
    <location>
        <begin position="187"/>
        <end position="204"/>
    </location>
</feature>
<feature type="transmembrane region" description="Helical" evidence="1">
    <location>
        <begin position="33"/>
        <end position="58"/>
    </location>
</feature>
<accession>A0A4R7PBF6</accession>
<evidence type="ECO:0000313" key="2">
    <source>
        <dbReference type="EMBL" id="TDU31413.1"/>
    </source>
</evidence>
<organism evidence="2 3">
    <name type="scientific">Panacagrimonas perspica</name>
    <dbReference type="NCBI Taxonomy" id="381431"/>
    <lineage>
        <taxon>Bacteria</taxon>
        <taxon>Pseudomonadati</taxon>
        <taxon>Pseudomonadota</taxon>
        <taxon>Gammaproteobacteria</taxon>
        <taxon>Nevskiales</taxon>
        <taxon>Nevskiaceae</taxon>
        <taxon>Panacagrimonas</taxon>
    </lineage>
</organism>
<feature type="transmembrane region" description="Helical" evidence="1">
    <location>
        <begin position="252"/>
        <end position="275"/>
    </location>
</feature>
<feature type="transmembrane region" description="Helical" evidence="1">
    <location>
        <begin position="296"/>
        <end position="318"/>
    </location>
</feature>
<keyword evidence="1" id="KW-1133">Transmembrane helix</keyword>
<dbReference type="AlphaFoldDB" id="A0A4R7PBF6"/>
<feature type="transmembrane region" description="Helical" evidence="1">
    <location>
        <begin position="330"/>
        <end position="352"/>
    </location>
</feature>
<feature type="transmembrane region" description="Helical" evidence="1">
    <location>
        <begin position="224"/>
        <end position="240"/>
    </location>
</feature>
<proteinExistence type="predicted"/>
<keyword evidence="3" id="KW-1185">Reference proteome</keyword>